<accession>A0ABQ3XS08</accession>
<organism evidence="1 2">
    <name type="scientific">Actinoplanes couchii</name>
    <dbReference type="NCBI Taxonomy" id="403638"/>
    <lineage>
        <taxon>Bacteria</taxon>
        <taxon>Bacillati</taxon>
        <taxon>Actinomycetota</taxon>
        <taxon>Actinomycetes</taxon>
        <taxon>Micromonosporales</taxon>
        <taxon>Micromonosporaceae</taxon>
        <taxon>Actinoplanes</taxon>
    </lineage>
</organism>
<dbReference type="RefSeq" id="WP_203809108.1">
    <property type="nucleotide sequence ID" value="NZ_BAAAQE010000119.1"/>
</dbReference>
<reference evidence="1 2" key="1">
    <citation type="submission" date="2021-01" db="EMBL/GenBank/DDBJ databases">
        <title>Whole genome shotgun sequence of Actinoplanes couchii NBRC 106145.</title>
        <authorList>
            <person name="Komaki H."/>
            <person name="Tamura T."/>
        </authorList>
    </citation>
    <scope>NUCLEOTIDE SEQUENCE [LARGE SCALE GENOMIC DNA]</scope>
    <source>
        <strain evidence="1 2">NBRC 106145</strain>
    </source>
</reference>
<name>A0ABQ3XS08_9ACTN</name>
<comment type="caution">
    <text evidence="1">The sequence shown here is derived from an EMBL/GenBank/DDBJ whole genome shotgun (WGS) entry which is preliminary data.</text>
</comment>
<gene>
    <name evidence="1" type="ORF">Aco03nite_096950</name>
</gene>
<dbReference type="EMBL" id="BOMG01000122">
    <property type="protein sequence ID" value="GID61291.1"/>
    <property type="molecule type" value="Genomic_DNA"/>
</dbReference>
<keyword evidence="2" id="KW-1185">Reference proteome</keyword>
<sequence>MSKMPIEQPLWRAAGSVADLLLADDYASIEEHEIEPLAKTIWQFLIDRGIPLPGDSEANACTPGAAENG</sequence>
<proteinExistence type="predicted"/>
<protein>
    <submittedName>
        <fullName evidence="1">Uncharacterized protein</fullName>
    </submittedName>
</protein>
<evidence type="ECO:0000313" key="1">
    <source>
        <dbReference type="EMBL" id="GID61291.1"/>
    </source>
</evidence>
<evidence type="ECO:0000313" key="2">
    <source>
        <dbReference type="Proteomes" id="UP000612282"/>
    </source>
</evidence>
<dbReference type="Proteomes" id="UP000612282">
    <property type="component" value="Unassembled WGS sequence"/>
</dbReference>